<gene>
    <name evidence="1" type="ORF">MRB53_034909</name>
</gene>
<reference evidence="1 2" key="1">
    <citation type="journal article" date="2022" name="Hortic Res">
        <title>A haplotype resolved chromosomal level avocado genome allows analysis of novel avocado genes.</title>
        <authorList>
            <person name="Nath O."/>
            <person name="Fletcher S.J."/>
            <person name="Hayward A."/>
            <person name="Shaw L.M."/>
            <person name="Masouleh A.K."/>
            <person name="Furtado A."/>
            <person name="Henry R.J."/>
            <person name="Mitter N."/>
        </authorList>
    </citation>
    <scope>NUCLEOTIDE SEQUENCE [LARGE SCALE GENOMIC DNA]</scope>
    <source>
        <strain evidence="2">cv. Hass</strain>
    </source>
</reference>
<organism evidence="1 2">
    <name type="scientific">Persea americana</name>
    <name type="common">Avocado</name>
    <dbReference type="NCBI Taxonomy" id="3435"/>
    <lineage>
        <taxon>Eukaryota</taxon>
        <taxon>Viridiplantae</taxon>
        <taxon>Streptophyta</taxon>
        <taxon>Embryophyta</taxon>
        <taxon>Tracheophyta</taxon>
        <taxon>Spermatophyta</taxon>
        <taxon>Magnoliopsida</taxon>
        <taxon>Magnoliidae</taxon>
        <taxon>Laurales</taxon>
        <taxon>Lauraceae</taxon>
        <taxon>Persea</taxon>
    </lineage>
</organism>
<accession>A0ACC2K357</accession>
<evidence type="ECO:0000313" key="2">
    <source>
        <dbReference type="Proteomes" id="UP001234297"/>
    </source>
</evidence>
<evidence type="ECO:0000313" key="1">
    <source>
        <dbReference type="EMBL" id="KAJ8615537.1"/>
    </source>
</evidence>
<sequence>MDLTQQLEALEVATQEEEDETSSASTPTSIEIGEIQCATTEYGHLLSAAIQPGKGLLIESGELAGDLLFNLVGDPIYDESKEDTHEEEHVHDVVKQRLGDSNARYKQAADRKRREVIFELGDFVWAVMTKEHHPIGNYGKLTDRKIGPLEVLECLNNNAYRLKLPSHFKTSDLFNVKHLIPYVGDFSDDDFANSRANSFQPRGTDAMPIEEDLERQDLHPKELRRFDRAVKKKLST</sequence>
<proteinExistence type="predicted"/>
<name>A0ACC2K357_PERAE</name>
<keyword evidence="2" id="KW-1185">Reference proteome</keyword>
<comment type="caution">
    <text evidence="1">The sequence shown here is derived from an EMBL/GenBank/DDBJ whole genome shotgun (WGS) entry which is preliminary data.</text>
</comment>
<dbReference type="Proteomes" id="UP001234297">
    <property type="component" value="Chromosome 12"/>
</dbReference>
<protein>
    <submittedName>
        <fullName evidence="1">Uncharacterized protein</fullName>
    </submittedName>
</protein>
<dbReference type="EMBL" id="CM056820">
    <property type="protein sequence ID" value="KAJ8615537.1"/>
    <property type="molecule type" value="Genomic_DNA"/>
</dbReference>